<gene>
    <name evidence="4" type="ORF">SH1V18_22300</name>
</gene>
<evidence type="ECO:0000259" key="1">
    <source>
        <dbReference type="Pfam" id="PF14498"/>
    </source>
</evidence>
<dbReference type="RefSeq" id="WP_281815408.1">
    <property type="nucleotide sequence ID" value="NZ_BRLB01000005.1"/>
</dbReference>
<dbReference type="InterPro" id="IPR049053">
    <property type="entry name" value="AFCA-like_C"/>
</dbReference>
<dbReference type="Pfam" id="PF22124">
    <property type="entry name" value="Glyco_hydro_95_cat"/>
    <property type="match status" value="1"/>
</dbReference>
<name>A0A9W5YBV8_9FIRM</name>
<evidence type="ECO:0008006" key="6">
    <source>
        <dbReference type="Google" id="ProtNLM"/>
    </source>
</evidence>
<dbReference type="SUPFAM" id="SSF48208">
    <property type="entry name" value="Six-hairpin glycosidases"/>
    <property type="match status" value="1"/>
</dbReference>
<accession>A0A9W5YBV8</accession>
<dbReference type="AlphaFoldDB" id="A0A9W5YBV8"/>
<dbReference type="InterPro" id="IPR012341">
    <property type="entry name" value="6hp_glycosidase-like_sf"/>
</dbReference>
<dbReference type="GO" id="GO:0004560">
    <property type="term" value="F:alpha-L-fucosidase activity"/>
    <property type="evidence" value="ECO:0007669"/>
    <property type="project" value="InterPro"/>
</dbReference>
<evidence type="ECO:0000313" key="5">
    <source>
        <dbReference type="Proteomes" id="UP001144256"/>
    </source>
</evidence>
<dbReference type="Proteomes" id="UP001144256">
    <property type="component" value="Unassembled WGS sequence"/>
</dbReference>
<reference evidence="4" key="1">
    <citation type="submission" date="2022-06" db="EMBL/GenBank/DDBJ databases">
        <title>Vallitalea longa sp. nov., an anaerobic bacterium isolated from marine sediment.</title>
        <authorList>
            <person name="Hirano S."/>
            <person name="Terahara T."/>
            <person name="Mori K."/>
            <person name="Hamada M."/>
            <person name="Matsumoto R."/>
            <person name="Kobayashi T."/>
        </authorList>
    </citation>
    <scope>NUCLEOTIDE SEQUENCE</scope>
    <source>
        <strain evidence="4">SH18-1</strain>
    </source>
</reference>
<sequence length="752" mass="86151">MKLRYNNFSEDWKEGLLIGNGRLNGIVWGNNEKDILSLNHEYLWTGKHGNRTNRTSYEYLPKVRELLIEKDYFRATALASLAFGGNGGISPYPRQEDSYKPAGELVFRYDNPQGNFVERILDIHNGIAKVVRRDVELEAFADCVTGIMVSSWRSTKEFGGTLFYERQEDEAIEDMNIDGKHIIYTCKIDSVSSFEVIVKVDTDGLIEYGNMSMHIENATYIKTFINIGVSYKNIEKELNDYPFPTGEINELKENHNKKFSEAMSKTDINITDNKTDELSDLYINERIERVRKGNEDVNLIEIYAKFGIYLMVSGSICGELPLNLQGKWNCDIIPPWFSDYHFNINIQMNYWFIEQLDYPEYSKQLFDYVNKFAESGRRTAKSLYGCNGTVLSLNGDHWAVSTPEAYNYAAWIGGAAWIGQHYWWHYQYNGDKIFLEEVAYPFFKSTVDFYMDYIEVDDDGVAQIMPSQSPENRFEGTGYFPVSMCISSAMDIQLAYDAFTYAIDGAKILDIDKEECTKWEQLRSRLPDFKIGSDGRLLEWDDEDKMEVEKGHRHFSHLYGVFPSTLFNPVNRTNQFEAGRKSLEYRLAQNGGGTGWSRAWAACLFARLQDGEEANHQLSYLLTELSSSALLDLHPRPPRCTVRNEDTQFVFQIDGNLGATRAVIECIVQCYEGKVFLLPSLPKSWEKGSIRGVKTIGGHKINLTYEKGKIMSLEIIMGFKEKIVIDNSKGLIESSKEDIVLQGKKGEVYTLV</sequence>
<feature type="domain" description="Alpha fucosidase A-like C-terminal" evidence="2">
    <location>
        <begin position="669"/>
        <end position="732"/>
    </location>
</feature>
<dbReference type="EMBL" id="BRLB01000005">
    <property type="protein sequence ID" value="GKX29750.1"/>
    <property type="molecule type" value="Genomic_DNA"/>
</dbReference>
<dbReference type="PIRSF" id="PIRSF007663">
    <property type="entry name" value="UCP007663"/>
    <property type="match status" value="1"/>
</dbReference>
<evidence type="ECO:0000313" key="4">
    <source>
        <dbReference type="EMBL" id="GKX29750.1"/>
    </source>
</evidence>
<dbReference type="InterPro" id="IPR008928">
    <property type="entry name" value="6-hairpin_glycosidase_sf"/>
</dbReference>
<dbReference type="Pfam" id="PF21307">
    <property type="entry name" value="Glyco_hydro_95_C"/>
    <property type="match status" value="1"/>
</dbReference>
<dbReference type="InterPro" id="IPR054363">
    <property type="entry name" value="GH95_cat"/>
</dbReference>
<dbReference type="InterPro" id="IPR027414">
    <property type="entry name" value="GH95_N_dom"/>
</dbReference>
<proteinExistence type="predicted"/>
<organism evidence="4 5">
    <name type="scientific">Vallitalea longa</name>
    <dbReference type="NCBI Taxonomy" id="2936439"/>
    <lineage>
        <taxon>Bacteria</taxon>
        <taxon>Bacillati</taxon>
        <taxon>Bacillota</taxon>
        <taxon>Clostridia</taxon>
        <taxon>Lachnospirales</taxon>
        <taxon>Vallitaleaceae</taxon>
        <taxon>Vallitalea</taxon>
    </lineage>
</organism>
<dbReference type="Gene3D" id="1.50.10.10">
    <property type="match status" value="1"/>
</dbReference>
<evidence type="ECO:0000259" key="3">
    <source>
        <dbReference type="Pfam" id="PF22124"/>
    </source>
</evidence>
<dbReference type="PANTHER" id="PTHR31084">
    <property type="entry name" value="ALPHA-L-FUCOSIDASE 2"/>
    <property type="match status" value="1"/>
</dbReference>
<comment type="caution">
    <text evidence="4">The sequence shown here is derived from an EMBL/GenBank/DDBJ whole genome shotgun (WGS) entry which is preliminary data.</text>
</comment>
<feature type="domain" description="Glycosyl hydrolase family 95 N-terminal" evidence="1">
    <location>
        <begin position="3"/>
        <end position="232"/>
    </location>
</feature>
<dbReference type="GO" id="GO:0005975">
    <property type="term" value="P:carbohydrate metabolic process"/>
    <property type="evidence" value="ECO:0007669"/>
    <property type="project" value="InterPro"/>
</dbReference>
<dbReference type="InterPro" id="IPR016518">
    <property type="entry name" value="Alpha-L-fucosidase"/>
</dbReference>
<dbReference type="PANTHER" id="PTHR31084:SF0">
    <property type="entry name" value="ALPHA-L-FUCOSIDASE 2"/>
    <property type="match status" value="1"/>
</dbReference>
<keyword evidence="5" id="KW-1185">Reference proteome</keyword>
<evidence type="ECO:0000259" key="2">
    <source>
        <dbReference type="Pfam" id="PF21307"/>
    </source>
</evidence>
<protein>
    <recommendedName>
        <fullName evidence="6">Glycosyl hydrolase family 95 N-terminal domain-containing protein</fullName>
    </recommendedName>
</protein>
<feature type="domain" description="Glycosyl hydrolase family 95 catalytic" evidence="3">
    <location>
        <begin position="248"/>
        <end position="666"/>
    </location>
</feature>
<dbReference type="Pfam" id="PF14498">
    <property type="entry name" value="Glyco_hyd_65N_2"/>
    <property type="match status" value="1"/>
</dbReference>